<dbReference type="GO" id="GO:0016787">
    <property type="term" value="F:hydrolase activity"/>
    <property type="evidence" value="ECO:0007669"/>
    <property type="project" value="UniProtKB-KW"/>
</dbReference>
<gene>
    <name evidence="5" type="ORF">HC235_08255</name>
</gene>
<keyword evidence="1" id="KW-1277">Toxin-antitoxin system</keyword>
<comment type="similarity">
    <text evidence="4">Belongs to the HepT RNase toxin family.</text>
</comment>
<dbReference type="RefSeq" id="WP_011899844.1">
    <property type="nucleotide sequence ID" value="NZ_JAAVJF010000003.1"/>
</dbReference>
<keyword evidence="2" id="KW-0540">Nuclease</keyword>
<dbReference type="EMBL" id="JAAVJF010000003">
    <property type="protein sequence ID" value="NYR15923.1"/>
    <property type="molecule type" value="Genomic_DNA"/>
</dbReference>
<evidence type="ECO:0000313" key="6">
    <source>
        <dbReference type="Proteomes" id="UP000554766"/>
    </source>
</evidence>
<dbReference type="Pfam" id="PF01934">
    <property type="entry name" value="HepT-like"/>
    <property type="match status" value="1"/>
</dbReference>
<dbReference type="InterPro" id="IPR052379">
    <property type="entry name" value="Type_VII_TA_RNase"/>
</dbReference>
<evidence type="ECO:0000256" key="1">
    <source>
        <dbReference type="ARBA" id="ARBA00022649"/>
    </source>
</evidence>
<dbReference type="InterPro" id="IPR037038">
    <property type="entry name" value="HepT-like_sf"/>
</dbReference>
<dbReference type="PANTHER" id="PTHR33397:SF5">
    <property type="entry name" value="RNASE YUTE-RELATED"/>
    <property type="match status" value="1"/>
</dbReference>
<comment type="caution">
    <text evidence="5">The sequence shown here is derived from an EMBL/GenBank/DDBJ whole genome shotgun (WGS) entry which is preliminary data.</text>
</comment>
<evidence type="ECO:0000256" key="4">
    <source>
        <dbReference type="ARBA" id="ARBA00024207"/>
    </source>
</evidence>
<evidence type="ECO:0000313" key="5">
    <source>
        <dbReference type="EMBL" id="NYR15923.1"/>
    </source>
</evidence>
<dbReference type="PANTHER" id="PTHR33397">
    <property type="entry name" value="UPF0331 PROTEIN YUTE"/>
    <property type="match status" value="1"/>
</dbReference>
<accession>A0A7L4PB60</accession>
<dbReference type="GO" id="GO:0110001">
    <property type="term" value="C:toxin-antitoxin complex"/>
    <property type="evidence" value="ECO:0007669"/>
    <property type="project" value="InterPro"/>
</dbReference>
<dbReference type="GO" id="GO:0004540">
    <property type="term" value="F:RNA nuclease activity"/>
    <property type="evidence" value="ECO:0007669"/>
    <property type="project" value="InterPro"/>
</dbReference>
<sequence length="135" mass="15302">MAKVRALLEFIAKLSAYLDGVVERGYDLSNWDDLMRILHALQLQAQALIDMAQRAASLLGEPAQTYMEAGEALRRRGVLNPQDLTLYRSVVGFRNVVVHGYVSLDTAKVEEVLRKRLYRRILELAEKINAHLPDP</sequence>
<dbReference type="InterPro" id="IPR008201">
    <property type="entry name" value="HepT-like"/>
</dbReference>
<dbReference type="AlphaFoldDB" id="A0A7L4PB60"/>
<name>A0A7L4PB60_9CREN</name>
<dbReference type="OMA" id="WDDLMRI"/>
<keyword evidence="3" id="KW-0378">Hydrolase</keyword>
<dbReference type="GeneID" id="5055102"/>
<organism evidence="5 6">
    <name type="scientific">Pyrobaculum arsenaticum</name>
    <dbReference type="NCBI Taxonomy" id="121277"/>
    <lineage>
        <taxon>Archaea</taxon>
        <taxon>Thermoproteota</taxon>
        <taxon>Thermoprotei</taxon>
        <taxon>Thermoproteales</taxon>
        <taxon>Thermoproteaceae</taxon>
        <taxon>Pyrobaculum</taxon>
    </lineage>
</organism>
<protein>
    <submittedName>
        <fullName evidence="5">DUF86 domain-containing protein</fullName>
    </submittedName>
</protein>
<dbReference type="Proteomes" id="UP000554766">
    <property type="component" value="Unassembled WGS sequence"/>
</dbReference>
<dbReference type="Gene3D" id="1.20.120.580">
    <property type="entry name" value="bsu32300-like"/>
    <property type="match status" value="1"/>
</dbReference>
<proteinExistence type="inferred from homology"/>
<keyword evidence="6" id="KW-1185">Reference proteome</keyword>
<reference evidence="5 6" key="1">
    <citation type="journal article" date="2020" name="Nat. Commun.">
        <title>The structures of two archaeal type IV pili illuminate evolutionary relationships.</title>
        <authorList>
            <person name="Wang F."/>
            <person name="Baquero D.P."/>
            <person name="Su Z."/>
            <person name="Beltran L.C."/>
            <person name="Prangishvili D."/>
            <person name="Krupovic M."/>
            <person name="Egelman E.H."/>
        </authorList>
    </citation>
    <scope>NUCLEOTIDE SEQUENCE [LARGE SCALE GENOMIC DNA]</scope>
    <source>
        <strain evidence="5 6">2GA</strain>
    </source>
</reference>
<evidence type="ECO:0000256" key="2">
    <source>
        <dbReference type="ARBA" id="ARBA00022722"/>
    </source>
</evidence>
<evidence type="ECO:0000256" key="3">
    <source>
        <dbReference type="ARBA" id="ARBA00022801"/>
    </source>
</evidence>